<dbReference type="InterPro" id="IPR020449">
    <property type="entry name" value="Tscrpt_reg_AraC-type_HTH"/>
</dbReference>
<evidence type="ECO:0000256" key="1">
    <source>
        <dbReference type="ARBA" id="ARBA00023015"/>
    </source>
</evidence>
<dbReference type="Gene3D" id="3.40.50.880">
    <property type="match status" value="1"/>
</dbReference>
<dbReference type="InterPro" id="IPR018062">
    <property type="entry name" value="HTH_AraC-typ_CS"/>
</dbReference>
<dbReference type="Gene3D" id="1.10.10.60">
    <property type="entry name" value="Homeodomain-like"/>
    <property type="match status" value="1"/>
</dbReference>
<dbReference type="PANTHER" id="PTHR43130:SF3">
    <property type="entry name" value="HTH-TYPE TRANSCRIPTIONAL REGULATOR RV1931C"/>
    <property type="match status" value="1"/>
</dbReference>
<dbReference type="GO" id="GO:0043565">
    <property type="term" value="F:sequence-specific DNA binding"/>
    <property type="evidence" value="ECO:0007669"/>
    <property type="project" value="InterPro"/>
</dbReference>
<protein>
    <submittedName>
        <fullName evidence="5">Transcriptional regulator containing an amidase domain and an AraC-type DNA-binding HTH domain</fullName>
    </submittedName>
</protein>
<dbReference type="SMART" id="SM00342">
    <property type="entry name" value="HTH_ARAC"/>
    <property type="match status" value="1"/>
</dbReference>
<dbReference type="InterPro" id="IPR018060">
    <property type="entry name" value="HTH_AraC"/>
</dbReference>
<dbReference type="InterPro" id="IPR052158">
    <property type="entry name" value="INH-QAR"/>
</dbReference>
<dbReference type="PRINTS" id="PR00032">
    <property type="entry name" value="HTHARAC"/>
</dbReference>
<evidence type="ECO:0000313" key="5">
    <source>
        <dbReference type="EMBL" id="EJB04139.1"/>
    </source>
</evidence>
<dbReference type="PANTHER" id="PTHR43130">
    <property type="entry name" value="ARAC-FAMILY TRANSCRIPTIONAL REGULATOR"/>
    <property type="match status" value="1"/>
</dbReference>
<organism evidence="5 6">
    <name type="scientific">Rhizobium leguminosarum bv. trifolii WSM597</name>
    <dbReference type="NCBI Taxonomy" id="754764"/>
    <lineage>
        <taxon>Bacteria</taxon>
        <taxon>Pseudomonadati</taxon>
        <taxon>Pseudomonadota</taxon>
        <taxon>Alphaproteobacteria</taxon>
        <taxon>Hyphomicrobiales</taxon>
        <taxon>Rhizobiaceae</taxon>
        <taxon>Rhizobium/Agrobacterium group</taxon>
        <taxon>Rhizobium</taxon>
    </lineage>
</organism>
<dbReference type="HOGENOM" id="CLU_000445_59_0_5"/>
<gene>
    <name evidence="5" type="ORF">Rleg9DRAFT_2987</name>
</gene>
<reference evidence="5 6" key="1">
    <citation type="submission" date="2012-02" db="EMBL/GenBank/DDBJ databases">
        <title>Improved High-Quality Draft Sequence of Rhizobium leguminosarum bv. trifolii WSM597.</title>
        <authorList>
            <consortium name="US DOE Joint Genome Institute"/>
            <person name="Lucas S."/>
            <person name="Han J."/>
            <person name="Lapidus A."/>
            <person name="Cheng J.-F."/>
            <person name="Goodwin L."/>
            <person name="Pitluck S."/>
            <person name="Peters L."/>
            <person name="Ovchinnikova G."/>
            <person name="Held B."/>
            <person name="Detter J.C."/>
            <person name="Han C."/>
            <person name="Tapia R."/>
            <person name="Land M."/>
            <person name="Hauser L."/>
            <person name="Kyrpides N."/>
            <person name="Ivanova N."/>
            <person name="Pagani I."/>
            <person name="Brau L."/>
            <person name="Yates R."/>
            <person name="O'Hara G."/>
            <person name="Rui T."/>
            <person name="Howieson J."/>
            <person name="Reeve W."/>
            <person name="Woyke T."/>
        </authorList>
    </citation>
    <scope>NUCLEOTIDE SEQUENCE [LARGE SCALE GENOMIC DNA]</scope>
    <source>
        <strain evidence="5 6">WSM597</strain>
    </source>
</reference>
<dbReference type="PROSITE" id="PS00041">
    <property type="entry name" value="HTH_ARAC_FAMILY_1"/>
    <property type="match status" value="1"/>
</dbReference>
<evidence type="ECO:0000256" key="3">
    <source>
        <dbReference type="ARBA" id="ARBA00023163"/>
    </source>
</evidence>
<dbReference type="PROSITE" id="PS01124">
    <property type="entry name" value="HTH_ARAC_FAMILY_2"/>
    <property type="match status" value="1"/>
</dbReference>
<dbReference type="GO" id="GO:0003700">
    <property type="term" value="F:DNA-binding transcription factor activity"/>
    <property type="evidence" value="ECO:0007669"/>
    <property type="project" value="InterPro"/>
</dbReference>
<evidence type="ECO:0000256" key="2">
    <source>
        <dbReference type="ARBA" id="ARBA00023125"/>
    </source>
</evidence>
<keyword evidence="2 5" id="KW-0238">DNA-binding</keyword>
<feature type="domain" description="HTH araC/xylS-type" evidence="4">
    <location>
        <begin position="227"/>
        <end position="325"/>
    </location>
</feature>
<name>I9N889_RHILT</name>
<dbReference type="Proteomes" id="UP000005092">
    <property type="component" value="Unassembled WGS sequence"/>
</dbReference>
<keyword evidence="1" id="KW-0805">Transcription regulation</keyword>
<dbReference type="SUPFAM" id="SSF52317">
    <property type="entry name" value="Class I glutamine amidotransferase-like"/>
    <property type="match status" value="1"/>
</dbReference>
<evidence type="ECO:0000313" key="6">
    <source>
        <dbReference type="Proteomes" id="UP000005092"/>
    </source>
</evidence>
<dbReference type="AlphaFoldDB" id="I9N889"/>
<dbReference type="InterPro" id="IPR009057">
    <property type="entry name" value="Homeodomain-like_sf"/>
</dbReference>
<dbReference type="EMBL" id="JH719381">
    <property type="protein sequence ID" value="EJB04139.1"/>
    <property type="molecule type" value="Genomic_DNA"/>
</dbReference>
<proteinExistence type="predicted"/>
<dbReference type="CDD" id="cd03136">
    <property type="entry name" value="GATase1_AraC_ArgR_like"/>
    <property type="match status" value="1"/>
</dbReference>
<keyword evidence="3" id="KW-0804">Transcription</keyword>
<sequence>MNMMPRQSSTILFYLTPEFTMLAFSSALESLRLANQALKRDAYDWRLVSSDGKPVKASCGISIATDISLTQARAMLVNGAPPRMAMVCAGRNVQNHCDRELLGWLRECRNKRVAIGAICTGAHLLARTGLLNNKRCTIHWENYSSFAEEFPTAELSSHIFEIDDGIYTCAGGTTPLEMMLELIGHDCGMDVAVEVCQQAVLASVRDRSERQRLPFAIPGHASSPNLRKVIRLMEENITDPLALGTISDRIGISRRQMERYFRTVFDCSPHRYYLRLRIERAKSLLQQTSMQIVDIAIACGFVSASHFSKTFRQLLGESPGECRQERVIKLSSWKRNGNRSAYKEINPNPDALEATA</sequence>
<dbReference type="Pfam" id="PF01965">
    <property type="entry name" value="DJ-1_PfpI"/>
    <property type="match status" value="1"/>
</dbReference>
<accession>I9N889</accession>
<evidence type="ECO:0000259" key="4">
    <source>
        <dbReference type="PROSITE" id="PS01124"/>
    </source>
</evidence>
<dbReference type="InterPro" id="IPR002818">
    <property type="entry name" value="DJ-1/PfpI"/>
</dbReference>
<dbReference type="SUPFAM" id="SSF46689">
    <property type="entry name" value="Homeodomain-like"/>
    <property type="match status" value="2"/>
</dbReference>
<dbReference type="InterPro" id="IPR029062">
    <property type="entry name" value="Class_I_gatase-like"/>
</dbReference>
<dbReference type="Pfam" id="PF12833">
    <property type="entry name" value="HTH_18"/>
    <property type="match status" value="1"/>
</dbReference>